<sequence>MEENETFDVIIIGGSYAGLSAALSLGRAGRTVLVIDSGDPCNKQTPYSHNFLTNDGSKPNTIRQIAREQVLCYPTVYFLDGFALHVAPVDDTFQVATKMKQVFTAKKVLFATGIKDTIPITPGFADCWGISILHCPYCHGYEFKNKKIGAWGNADMGYEMAKIISQWSDNLTLFTNGTSTLTPEEVNSLNKNNITIVENCIEAIEHDNGKLICLHFKDTEPEQLDAVFTQLAFIQHCDIPAALGVEFTEKGFIKVDRTMQTSVPGIYAAGDCLTHFRSIANAVAQGNKAGATINRQLIEEKFAI</sequence>
<dbReference type="InterPro" id="IPR036188">
    <property type="entry name" value="FAD/NAD-bd_sf"/>
</dbReference>
<proteinExistence type="predicted"/>
<dbReference type="InterPro" id="IPR050097">
    <property type="entry name" value="Ferredoxin-NADP_redctase_2"/>
</dbReference>
<evidence type="ECO:0000256" key="2">
    <source>
        <dbReference type="ARBA" id="ARBA00023002"/>
    </source>
</evidence>
<comment type="caution">
    <text evidence="4">The sequence shown here is derived from an EMBL/GenBank/DDBJ whole genome shotgun (WGS) entry which is preliminary data.</text>
</comment>
<evidence type="ECO:0000256" key="1">
    <source>
        <dbReference type="ARBA" id="ARBA00022630"/>
    </source>
</evidence>
<gene>
    <name evidence="4" type="ORF">NU09_1094</name>
</gene>
<dbReference type="SUPFAM" id="SSF51905">
    <property type="entry name" value="FAD/NAD(P)-binding domain"/>
    <property type="match status" value="1"/>
</dbReference>
<dbReference type="EMBL" id="JUIW01000003">
    <property type="protein sequence ID" value="RYJ44484.1"/>
    <property type="molecule type" value="Genomic_DNA"/>
</dbReference>
<evidence type="ECO:0000313" key="5">
    <source>
        <dbReference type="Proteomes" id="UP000289775"/>
    </source>
</evidence>
<organism evidence="4 5">
    <name type="scientific">Flavobacterium beibuense</name>
    <dbReference type="NCBI Taxonomy" id="657326"/>
    <lineage>
        <taxon>Bacteria</taxon>
        <taxon>Pseudomonadati</taxon>
        <taxon>Bacteroidota</taxon>
        <taxon>Flavobacteriia</taxon>
        <taxon>Flavobacteriales</taxon>
        <taxon>Flavobacteriaceae</taxon>
        <taxon>Flavobacterium</taxon>
    </lineage>
</organism>
<keyword evidence="1" id="KW-0285">Flavoprotein</keyword>
<dbReference type="AlphaFoldDB" id="A0A444WFJ8"/>
<name>A0A444WFJ8_9FLAO</name>
<keyword evidence="2" id="KW-0560">Oxidoreductase</keyword>
<accession>A0A444WFJ8</accession>
<reference evidence="4 5" key="1">
    <citation type="submission" date="2014-12" db="EMBL/GenBank/DDBJ databases">
        <title>Genome sequence of Flavobacterium beibuense RSKm HC5.</title>
        <authorList>
            <person name="Kim J.F."/>
            <person name="Song J.Y."/>
            <person name="Kwak M.-J."/>
            <person name="Lee S.-W."/>
        </authorList>
    </citation>
    <scope>NUCLEOTIDE SEQUENCE [LARGE SCALE GENOMIC DNA]</scope>
    <source>
        <strain evidence="4 5">RSKm HC5</strain>
    </source>
</reference>
<feature type="domain" description="FAD/NAD(P)-binding" evidence="3">
    <location>
        <begin position="7"/>
        <end position="286"/>
    </location>
</feature>
<dbReference type="Proteomes" id="UP000289775">
    <property type="component" value="Unassembled WGS sequence"/>
</dbReference>
<dbReference type="PANTHER" id="PTHR48105">
    <property type="entry name" value="THIOREDOXIN REDUCTASE 1-RELATED-RELATED"/>
    <property type="match status" value="1"/>
</dbReference>
<dbReference type="InterPro" id="IPR023753">
    <property type="entry name" value="FAD/NAD-binding_dom"/>
</dbReference>
<evidence type="ECO:0000259" key="3">
    <source>
        <dbReference type="Pfam" id="PF07992"/>
    </source>
</evidence>
<keyword evidence="5" id="KW-1185">Reference proteome</keyword>
<dbReference type="RefSeq" id="WP_129750242.1">
    <property type="nucleotide sequence ID" value="NZ_JUIW01000003.1"/>
</dbReference>
<dbReference type="Gene3D" id="3.50.50.60">
    <property type="entry name" value="FAD/NAD(P)-binding domain"/>
    <property type="match status" value="2"/>
</dbReference>
<protein>
    <submittedName>
        <fullName evidence="4">FAD-dependent pyridine nucleotide-disulfide oxidoreductase</fullName>
    </submittedName>
</protein>
<dbReference type="Pfam" id="PF07992">
    <property type="entry name" value="Pyr_redox_2"/>
    <property type="match status" value="1"/>
</dbReference>
<dbReference type="PRINTS" id="PR00368">
    <property type="entry name" value="FADPNR"/>
</dbReference>
<dbReference type="PRINTS" id="PR00469">
    <property type="entry name" value="PNDRDTASEII"/>
</dbReference>
<evidence type="ECO:0000313" key="4">
    <source>
        <dbReference type="EMBL" id="RYJ44484.1"/>
    </source>
</evidence>
<dbReference type="OrthoDB" id="9806179at2"/>
<dbReference type="GO" id="GO:0016491">
    <property type="term" value="F:oxidoreductase activity"/>
    <property type="evidence" value="ECO:0007669"/>
    <property type="project" value="UniProtKB-KW"/>
</dbReference>